<keyword evidence="3 4" id="KW-0012">Acyltransferase</keyword>
<sequence length="200" mass="21876">MKNLVKTIGMILSAVRLTPHLILLVTRDKDGLIRSDIERWNEIYLKNKNFRPALAFVQLMTIYPEYRSLFYHRAGWLGKMVSPLCRPMNTLFISTDIIGPGLFIQHGFATIIAAKSIGTNCWINQQVTIGYSNANDCPTIGDNVTINAGAKVIGGVTIGNNSKVGANAVVVKNVPANATVVGVPARIVKRDGKRVDEPLC</sequence>
<dbReference type="GO" id="GO:0009001">
    <property type="term" value="F:serine O-acetyltransferase activity"/>
    <property type="evidence" value="ECO:0007669"/>
    <property type="project" value="UniProtKB-EC"/>
</dbReference>
<reference evidence="4 5" key="1">
    <citation type="submission" date="2024-10" db="EMBL/GenBank/DDBJ databases">
        <authorList>
            <person name="Deangelis K."/>
            <person name="Huntemann M."/>
            <person name="Clum A."/>
            <person name="Wang J."/>
            <person name="Palaniappan K."/>
            <person name="Ritter S."/>
            <person name="Chen I.-M."/>
            <person name="Stamatis D."/>
            <person name="Reddy T."/>
            <person name="O'Malley R."/>
            <person name="Daum C."/>
            <person name="Ng V."/>
            <person name="Ivanova N."/>
            <person name="Kyrpides N."/>
            <person name="Woyke T."/>
        </authorList>
    </citation>
    <scope>NUCLEOTIDE SEQUENCE [LARGE SCALE GENOMIC DNA]</scope>
    <source>
        <strain evidence="4 5">GAS97</strain>
    </source>
</reference>
<dbReference type="InterPro" id="IPR045304">
    <property type="entry name" value="LbH_SAT"/>
</dbReference>
<keyword evidence="2 4" id="KW-0808">Transferase</keyword>
<dbReference type="InterPro" id="IPR011004">
    <property type="entry name" value="Trimer_LpxA-like_sf"/>
</dbReference>
<evidence type="ECO:0000313" key="4">
    <source>
        <dbReference type="EMBL" id="MFK4442352.1"/>
    </source>
</evidence>
<accession>A0ABW8MFR2</accession>
<dbReference type="CDD" id="cd03354">
    <property type="entry name" value="LbH_SAT"/>
    <property type="match status" value="1"/>
</dbReference>
<reference evidence="4 5" key="2">
    <citation type="submission" date="2024-11" db="EMBL/GenBank/DDBJ databases">
        <title>Using genomics to understand microbial adaptation to soil warming.</title>
        <authorList>
            <person name="Deangelis K.M. PhD."/>
        </authorList>
    </citation>
    <scope>NUCLEOTIDE SEQUENCE [LARGE SCALE GENOMIC DNA]</scope>
    <source>
        <strain evidence="4 5">GAS97</strain>
    </source>
</reference>
<dbReference type="InterPro" id="IPR001451">
    <property type="entry name" value="Hexapep"/>
</dbReference>
<dbReference type="EC" id="2.3.1.30" evidence="4"/>
<dbReference type="RefSeq" id="WP_404606572.1">
    <property type="nucleotide sequence ID" value="NZ_JBIYDN010000006.1"/>
</dbReference>
<gene>
    <name evidence="4" type="ORF">ABH943_002368</name>
</gene>
<proteinExistence type="inferred from homology"/>
<organism evidence="4 5">
    <name type="scientific">Caballeronia udeis</name>
    <dbReference type="NCBI Taxonomy" id="1232866"/>
    <lineage>
        <taxon>Bacteria</taxon>
        <taxon>Pseudomonadati</taxon>
        <taxon>Pseudomonadota</taxon>
        <taxon>Betaproteobacteria</taxon>
        <taxon>Burkholderiales</taxon>
        <taxon>Burkholderiaceae</taxon>
        <taxon>Caballeronia</taxon>
    </lineage>
</organism>
<comment type="caution">
    <text evidence="4">The sequence shown here is derived from an EMBL/GenBank/DDBJ whole genome shotgun (WGS) entry which is preliminary data.</text>
</comment>
<dbReference type="EMBL" id="JBIYDN010000006">
    <property type="protein sequence ID" value="MFK4442352.1"/>
    <property type="molecule type" value="Genomic_DNA"/>
</dbReference>
<protein>
    <submittedName>
        <fullName evidence="4">Serine O-acetyltransferase</fullName>
        <ecNumber evidence="4">2.3.1.30</ecNumber>
    </submittedName>
</protein>
<keyword evidence="5" id="KW-1185">Reference proteome</keyword>
<dbReference type="PANTHER" id="PTHR42811">
    <property type="entry name" value="SERINE ACETYLTRANSFERASE"/>
    <property type="match status" value="1"/>
</dbReference>
<dbReference type="Proteomes" id="UP001620514">
    <property type="component" value="Unassembled WGS sequence"/>
</dbReference>
<comment type="similarity">
    <text evidence="1">Belongs to the transferase hexapeptide repeat family.</text>
</comment>
<dbReference type="SUPFAM" id="SSF51161">
    <property type="entry name" value="Trimeric LpxA-like enzymes"/>
    <property type="match status" value="1"/>
</dbReference>
<evidence type="ECO:0000256" key="1">
    <source>
        <dbReference type="ARBA" id="ARBA00007274"/>
    </source>
</evidence>
<name>A0ABW8MFR2_9BURK</name>
<evidence type="ECO:0000313" key="5">
    <source>
        <dbReference type="Proteomes" id="UP001620514"/>
    </source>
</evidence>
<dbReference type="Pfam" id="PF00132">
    <property type="entry name" value="Hexapep"/>
    <property type="match status" value="1"/>
</dbReference>
<evidence type="ECO:0000256" key="3">
    <source>
        <dbReference type="ARBA" id="ARBA00023315"/>
    </source>
</evidence>
<evidence type="ECO:0000256" key="2">
    <source>
        <dbReference type="ARBA" id="ARBA00022679"/>
    </source>
</evidence>
<dbReference type="Gene3D" id="2.160.10.10">
    <property type="entry name" value="Hexapeptide repeat proteins"/>
    <property type="match status" value="1"/>
</dbReference>